<sequence length="300" mass="32315">MLSGLTVAVIGGDARQLEIIRKLSQQHAKVFLVGFDQLDHGFIGAEKLKMSELPFEQVDSMILPVSGATDEGVVATVFSNEQVVLEAEYLERTPAHCTLYSGISNTYLDNLAKQVNRKLVKLFERDDIAIYNSIPTVEGIIMMAIQQTDYTIHGSHVAVLGLGRTGLTIARTFRALGADVKVGAADTAHLARAFEMGLDPFSMDRLKEEVTDVDIIINTIPSLVLDSSVIVSMTPKTLILDIASRPGGTDFDFAQKHGVKALLAPGLPGIVAPKTAGQIIAKVLSGLLCELAEEKRGMES</sequence>
<dbReference type="InterPro" id="IPR014215">
    <property type="entry name" value="Dipicolinic_acid_synth_A"/>
</dbReference>
<evidence type="ECO:0000259" key="2">
    <source>
        <dbReference type="Pfam" id="PF16924"/>
    </source>
</evidence>
<comment type="caution">
    <text evidence="3">The sequence shown here is derived from an EMBL/GenBank/DDBJ whole genome shotgun (WGS) entry which is preliminary data.</text>
</comment>
<dbReference type="NCBIfam" id="NF006162">
    <property type="entry name" value="PRK08306.1"/>
    <property type="match status" value="1"/>
</dbReference>
<feature type="domain" description="Alanine dehydrogenase/pyridine nucleotide transhydrogenase NAD(H)-binding" evidence="1">
    <location>
        <begin position="152"/>
        <end position="294"/>
    </location>
</feature>
<accession>A0A081LEW9</accession>
<dbReference type="eggNOG" id="COG1052">
    <property type="taxonomic scope" value="Bacteria"/>
</dbReference>
<dbReference type="EMBL" id="JOTP01000002">
    <property type="protein sequence ID" value="KEP27795.1"/>
    <property type="molecule type" value="Genomic_DNA"/>
</dbReference>
<evidence type="ECO:0000313" key="3">
    <source>
        <dbReference type="EMBL" id="KEP27795.1"/>
    </source>
</evidence>
<proteinExistence type="predicted"/>
<dbReference type="OrthoDB" id="8840764at2"/>
<organism evidence="3 4">
    <name type="scientific">Bacillus zhangzhouensis</name>
    <dbReference type="NCBI Taxonomy" id="1178540"/>
    <lineage>
        <taxon>Bacteria</taxon>
        <taxon>Bacillati</taxon>
        <taxon>Bacillota</taxon>
        <taxon>Bacilli</taxon>
        <taxon>Bacillales</taxon>
        <taxon>Bacillaceae</taxon>
        <taxon>Bacillus</taxon>
    </lineage>
</organism>
<dbReference type="RefSeq" id="WP_034317620.1">
    <property type="nucleotide sequence ID" value="NZ_JALPZN010000015.1"/>
</dbReference>
<dbReference type="InterPro" id="IPR007698">
    <property type="entry name" value="AlaDH/PNT_NAD(H)-bd"/>
</dbReference>
<dbReference type="NCBIfam" id="TIGR02853">
    <property type="entry name" value="spore_dpaA"/>
    <property type="match status" value="1"/>
</dbReference>
<dbReference type="AlphaFoldDB" id="A0A081LEW9"/>
<dbReference type="SUPFAM" id="SSF51735">
    <property type="entry name" value="NAD(P)-binding Rossmann-fold domains"/>
    <property type="match status" value="1"/>
</dbReference>
<evidence type="ECO:0000313" key="4">
    <source>
        <dbReference type="Proteomes" id="UP000028091"/>
    </source>
</evidence>
<keyword evidence="4" id="KW-1185">Reference proteome</keyword>
<protein>
    <submittedName>
        <fullName evidence="3">Dipicolinate synthase subunit A</fullName>
    </submittedName>
</protein>
<gene>
    <name evidence="3" type="ORF">BA70_06915</name>
</gene>
<dbReference type="Proteomes" id="UP000028091">
    <property type="component" value="Unassembled WGS sequence"/>
</dbReference>
<evidence type="ECO:0000259" key="1">
    <source>
        <dbReference type="Pfam" id="PF01262"/>
    </source>
</evidence>
<dbReference type="Pfam" id="PF16924">
    <property type="entry name" value="DpaA_N"/>
    <property type="match status" value="1"/>
</dbReference>
<dbReference type="Pfam" id="PF01262">
    <property type="entry name" value="AlaDh_PNT_C"/>
    <property type="match status" value="1"/>
</dbReference>
<dbReference type="InterPro" id="IPR036291">
    <property type="entry name" value="NAD(P)-bd_dom_sf"/>
</dbReference>
<feature type="domain" description="Dipicolinate synthase subunit A N-terminal" evidence="2">
    <location>
        <begin position="7"/>
        <end position="123"/>
    </location>
</feature>
<dbReference type="Gene3D" id="3.40.50.720">
    <property type="entry name" value="NAD(P)-binding Rossmann-like Domain"/>
    <property type="match status" value="2"/>
</dbReference>
<name>A0A081LEW9_9BACI</name>
<reference evidence="3 4" key="1">
    <citation type="submission" date="2012-09" db="EMBL/GenBank/DDBJ databases">
        <title>Genome Sequence of Bacillus sp. DW5-4.</title>
        <authorList>
            <person name="Lai Q."/>
            <person name="Liu Y."/>
            <person name="Shao Z."/>
        </authorList>
    </citation>
    <scope>NUCLEOTIDE SEQUENCE [LARGE SCALE GENOMIC DNA]</scope>
    <source>
        <strain evidence="3 4">DW5-4</strain>
    </source>
</reference>
<dbReference type="InterPro" id="IPR031629">
    <property type="entry name" value="DpaA_N"/>
</dbReference>